<dbReference type="InParanoid" id="A0A6I8TRT4"/>
<keyword evidence="2" id="KW-1185">Reference proteome</keyword>
<dbReference type="PROSITE" id="PS51186">
    <property type="entry name" value="GNAT"/>
    <property type="match status" value="1"/>
</dbReference>
<dbReference type="AlphaFoldDB" id="A0A6I8TRT4"/>
<dbReference type="FunFam" id="3.40.630.30:FF:000076">
    <property type="entry name" value="Blast:N-acetyltransferase 6"/>
    <property type="match status" value="1"/>
</dbReference>
<dbReference type="CDD" id="cd04301">
    <property type="entry name" value="NAT_SF"/>
    <property type="match status" value="1"/>
</dbReference>
<dbReference type="GO" id="GO:1905502">
    <property type="term" value="F:acetyl-CoA binding"/>
    <property type="evidence" value="ECO:0007669"/>
    <property type="project" value="TreeGrafter"/>
</dbReference>
<proteinExistence type="predicted"/>
<dbReference type="InterPro" id="IPR000182">
    <property type="entry name" value="GNAT_dom"/>
</dbReference>
<dbReference type="PANTHER" id="PTHR13538:SF4">
    <property type="entry name" value="N-ALPHA-ACETYLTRANSFERASE 80"/>
    <property type="match status" value="1"/>
</dbReference>
<reference evidence="1 2" key="1">
    <citation type="submission" date="2017-06" db="EMBL/GenBank/DDBJ databases">
        <title>Aedes aegypti genome working group (AGWG) sequencing and assembly.</title>
        <authorList>
            <consortium name="Aedes aegypti Genome Working Group (AGWG)"/>
            <person name="Matthews B.J."/>
        </authorList>
    </citation>
    <scope>NUCLEOTIDE SEQUENCE [LARGE SCALE GENOMIC DNA]</scope>
    <source>
        <strain evidence="1 2">LVP_AGWG</strain>
    </source>
</reference>
<evidence type="ECO:0000313" key="1">
    <source>
        <dbReference type="EnsemblMetazoa" id="AAEL014820-PC"/>
    </source>
</evidence>
<dbReference type="InterPro" id="IPR039840">
    <property type="entry name" value="NAA80"/>
</dbReference>
<evidence type="ECO:0000313" key="2">
    <source>
        <dbReference type="Proteomes" id="UP000008820"/>
    </source>
</evidence>
<dbReference type="OrthoDB" id="329272at2759"/>
<organism evidence="1 2">
    <name type="scientific">Aedes aegypti</name>
    <name type="common">Yellowfever mosquito</name>
    <name type="synonym">Culex aegypti</name>
    <dbReference type="NCBI Taxonomy" id="7159"/>
    <lineage>
        <taxon>Eukaryota</taxon>
        <taxon>Metazoa</taxon>
        <taxon>Ecdysozoa</taxon>
        <taxon>Arthropoda</taxon>
        <taxon>Hexapoda</taxon>
        <taxon>Insecta</taxon>
        <taxon>Pterygota</taxon>
        <taxon>Neoptera</taxon>
        <taxon>Endopterygota</taxon>
        <taxon>Diptera</taxon>
        <taxon>Nematocera</taxon>
        <taxon>Culicoidea</taxon>
        <taxon>Culicidae</taxon>
        <taxon>Culicinae</taxon>
        <taxon>Aedini</taxon>
        <taxon>Aedes</taxon>
        <taxon>Stegomyia</taxon>
    </lineage>
</organism>
<dbReference type="GO" id="GO:0005737">
    <property type="term" value="C:cytoplasm"/>
    <property type="evidence" value="ECO:0007669"/>
    <property type="project" value="TreeGrafter"/>
</dbReference>
<dbReference type="Pfam" id="PF00583">
    <property type="entry name" value="Acetyltransf_1"/>
    <property type="match status" value="1"/>
</dbReference>
<dbReference type="Proteomes" id="UP000008820">
    <property type="component" value="Chromosome 1"/>
</dbReference>
<dbReference type="SUPFAM" id="SSF55729">
    <property type="entry name" value="Acyl-CoA N-acyltransferases (Nat)"/>
    <property type="match status" value="1"/>
</dbReference>
<dbReference type="EnsemblMetazoa" id="AAEL014820-RC">
    <property type="protein sequence ID" value="AAEL014820-PC"/>
    <property type="gene ID" value="AAEL014820"/>
</dbReference>
<dbReference type="InterPro" id="IPR016181">
    <property type="entry name" value="Acyl_CoA_acyltransferase"/>
</dbReference>
<sequence length="471" mass="55740">MANNRRRSALKKVFKSKDCIRFKNCLRNYPTATTSYFFVLPIHDKNKYYKQCNRQLNCEWSRKRKRELKKLEAVKPLPSYVILESAYSDRVQVIAYCSLSKIPSCAKRCLLEVIVRDDHCYYLNMENVFVVTRDIQVLGLKFLYSFYKSGIEIEEKKISIEEYEYYYYYQREKSQEMIKKFIITKNPHEWIAKEQDKLNDELLFQRQSYYYYYFYNQDEDDDTYFQQRSEQPRKMYDGPPPPTSDEPYVVAPIHHHPELKEQCVRLINSEWPRSRMARFWSFESSTDTLPITLVLSQLINGENIVLGHAKLSPVPADLDAAYLESVVVDYRYRGRGIGTYLVTEAELYCRRILNINNVYLATDGQEVFYAKLGYIFCKAINIFGTNTTRNTSSKKHWMKKVLSDWDVEGSDETQNNIAENPENPDDAIESATKVDRPILDINHMIRKIRNIVYNYKKEDTICDLLLAMHSI</sequence>
<dbReference type="PANTHER" id="PTHR13538">
    <property type="entry name" value="N-ACETYLTRANSFERASE 6"/>
    <property type="match status" value="1"/>
</dbReference>
<protein>
    <submittedName>
        <fullName evidence="1">Uncharacterized protein</fullName>
    </submittedName>
</protein>
<name>A0A6I8TRT4_AEDAE</name>
<dbReference type="Gene3D" id="3.40.630.30">
    <property type="match status" value="1"/>
</dbReference>
<gene>
    <name evidence="1" type="primary">5565331</name>
</gene>
<accession>A0A6I8TRT4</accession>
<dbReference type="GO" id="GO:0008080">
    <property type="term" value="F:N-acetyltransferase activity"/>
    <property type="evidence" value="ECO:0007669"/>
    <property type="project" value="InterPro"/>
</dbReference>
<reference evidence="1" key="2">
    <citation type="submission" date="2020-05" db="UniProtKB">
        <authorList>
            <consortium name="EnsemblMetazoa"/>
        </authorList>
    </citation>
    <scope>IDENTIFICATION</scope>
    <source>
        <strain evidence="1">LVP_AGWG</strain>
    </source>
</reference>